<dbReference type="RefSeq" id="WP_014353279.1">
    <property type="nucleotide sequence ID" value="NC_016887.1"/>
</dbReference>
<reference evidence="2 3" key="1">
    <citation type="journal article" date="2012" name="J. Bacteriol.">
        <title>Genome sequence of the human- and animal-pathogenic strain Nocardia cyriacigeorgica GUH-2.</title>
        <authorList>
            <person name="Zoropogui A."/>
            <person name="Pujic P."/>
            <person name="Normand P."/>
            <person name="Barbe V."/>
            <person name="Beaman B."/>
            <person name="Beaman L."/>
            <person name="Boiron P."/>
            <person name="Colinon C."/>
            <person name="Deredjian A."/>
            <person name="Graindorge A."/>
            <person name="Mangenot S."/>
            <person name="Nazaret S."/>
            <person name="Neto M."/>
            <person name="Petit S."/>
            <person name="Roche D."/>
            <person name="Vallenet D."/>
            <person name="Rodriguez-Nava V."/>
            <person name="Richard Y."/>
            <person name="Cournoyer B."/>
            <person name="Blaha D."/>
        </authorList>
    </citation>
    <scope>NUCLEOTIDE SEQUENCE [LARGE SCALE GENOMIC DNA]</scope>
    <source>
        <strain evidence="2 3">GUH-2</strain>
    </source>
</reference>
<dbReference type="PANTHER" id="PTHR41252:SF1">
    <property type="entry name" value="BLR2505 PROTEIN"/>
    <property type="match status" value="1"/>
</dbReference>
<dbReference type="Pfam" id="PF12680">
    <property type="entry name" value="SnoaL_2"/>
    <property type="match status" value="1"/>
</dbReference>
<dbReference type="InterPro" id="IPR037401">
    <property type="entry name" value="SnoaL-like"/>
</dbReference>
<dbReference type="KEGG" id="ncy:NOCYR_5084"/>
<dbReference type="PANTHER" id="PTHR41252">
    <property type="entry name" value="BLR2505 PROTEIN"/>
    <property type="match status" value="1"/>
</dbReference>
<dbReference type="Gene3D" id="3.10.450.50">
    <property type="match status" value="1"/>
</dbReference>
<dbReference type="AlphaFoldDB" id="H6R511"/>
<dbReference type="HOGENOM" id="CLU_107220_2_1_11"/>
<dbReference type="SUPFAM" id="SSF54427">
    <property type="entry name" value="NTF2-like"/>
    <property type="match status" value="1"/>
</dbReference>
<sequence>MPSTINMTAIHAVYDAFSTGDLDRFIDLLDPDFASRQSDAVPWRGTYHGRAGVRDMFSRVARSGSASFHPEEFIDGGDRVVVIGRAHITPHNTDRGFDVRELHVWRAQDGRLLSLDVFLNAPAPMLAALTTT</sequence>
<gene>
    <name evidence="2" type="ordered locus">NOCYR_5084</name>
</gene>
<evidence type="ECO:0000313" key="3">
    <source>
        <dbReference type="Proteomes" id="UP000008190"/>
    </source>
</evidence>
<dbReference type="OrthoDB" id="6657864at2"/>
<evidence type="ECO:0000313" key="2">
    <source>
        <dbReference type="EMBL" id="CCF65835.1"/>
    </source>
</evidence>
<accession>H6R511</accession>
<proteinExistence type="predicted"/>
<organism evidence="2 3">
    <name type="scientific">Nocardia cyriacigeorgica (strain GUH-2)</name>
    <dbReference type="NCBI Taxonomy" id="1127134"/>
    <lineage>
        <taxon>Bacteria</taxon>
        <taxon>Bacillati</taxon>
        <taxon>Actinomycetota</taxon>
        <taxon>Actinomycetes</taxon>
        <taxon>Mycobacteriales</taxon>
        <taxon>Nocardiaceae</taxon>
        <taxon>Nocardia</taxon>
    </lineage>
</organism>
<keyword evidence="3" id="KW-1185">Reference proteome</keyword>
<dbReference type="EMBL" id="FO082843">
    <property type="protein sequence ID" value="CCF65835.1"/>
    <property type="molecule type" value="Genomic_DNA"/>
</dbReference>
<protein>
    <recommendedName>
        <fullName evidence="1">SnoaL-like domain-containing protein</fullName>
    </recommendedName>
</protein>
<feature type="domain" description="SnoaL-like" evidence="1">
    <location>
        <begin position="11"/>
        <end position="112"/>
    </location>
</feature>
<dbReference type="Proteomes" id="UP000008190">
    <property type="component" value="Chromosome"/>
</dbReference>
<dbReference type="eggNOG" id="COG3631">
    <property type="taxonomic scope" value="Bacteria"/>
</dbReference>
<name>H6R511_NOCCG</name>
<evidence type="ECO:0000259" key="1">
    <source>
        <dbReference type="Pfam" id="PF12680"/>
    </source>
</evidence>
<dbReference type="STRING" id="1127134.NOCYR_5084"/>
<dbReference type="InterPro" id="IPR032710">
    <property type="entry name" value="NTF2-like_dom_sf"/>
</dbReference>